<keyword evidence="3" id="KW-1185">Reference proteome</keyword>
<dbReference type="STRING" id="1792845.BC343_11815"/>
<dbReference type="Pfam" id="PF13585">
    <property type="entry name" value="CHU_C"/>
    <property type="match status" value="1"/>
</dbReference>
<gene>
    <name evidence="2" type="ORF">BC343_11815</name>
</gene>
<evidence type="ECO:0000313" key="3">
    <source>
        <dbReference type="Proteomes" id="UP000189739"/>
    </source>
</evidence>
<comment type="caution">
    <text evidence="2">The sequence shown here is derived from an EMBL/GenBank/DDBJ whole genome shotgun (WGS) entry which is preliminary data.</text>
</comment>
<proteinExistence type="predicted"/>
<accession>A0A1S9PBF6</accession>
<evidence type="ECO:0000313" key="2">
    <source>
        <dbReference type="EMBL" id="OOQ58314.1"/>
    </source>
</evidence>
<dbReference type="InterPro" id="IPR036179">
    <property type="entry name" value="Ig-like_dom_sf"/>
</dbReference>
<protein>
    <recommendedName>
        <fullName evidence="4">Ig-like domain-containing protein</fullName>
    </recommendedName>
</protein>
<name>A0A1S9PBF6_9SPHI</name>
<dbReference type="EMBL" id="MBTF01000034">
    <property type="protein sequence ID" value="OOQ58314.1"/>
    <property type="molecule type" value="Genomic_DNA"/>
</dbReference>
<sequence length="1034" mass="114022">MRRLFVILSFMVWCRCLYAQQDVEFQVSGAFLQGKEIIKVKRDFFDPYVWVLSQNNEVYRINSITSQVEDLTANFSAYSHDSFIDIAGLNKDTVFLATATGAVVQYKSGGLKTIGAAEGILSAANSIGIKKNTYYDFFYFDAGAPPVLIVGSDKGLYFYDIRAEKATHPEGEHSSLVYEATYRTEMYRDSTAGASEYDGLKQLPVTFRGEYATFMGFLWEGGNGYGYNIKTACMISPSMYVYDAVTSRMEMFWGNSNGLFQNNFNQSYYVHSPVAHYLNGIQVNKVTNIYGLAAFGEGEWFGDPGMIKQNLLVGTDRGLYFSNSIYTRTSVGLRPFELFHLDALGMAKVNDICVNVASMHVPLCEDGAWVATGTGLYFLKPDYAKFVGQGSFQAASFKGAPGMQHKLSICSGEQAILAVDPKHYTGSSIQWYRGNEQLIGESHAELVTSIPGNYHAVLYDPCQNSHLETNSLELSVVSSPVFSFNYPDNLSYCDSASAALNTDYSPAYRYRWWRDGQLTGDTEFKMTATQSGVYHVEVSACSGSWLPSKDVKLELINLPVPQLHTGALINCEGMPVTINLNVPVSSGYTIHWLLDGYEIDSFANRSSVQIDKAGSYKVLLSATGQRCTKESEPLVIQFIKSPVVNLDKAGEIIICEGESVKLSATNNPAYRYRWYLNGVLTGEDVSDINVSSPGEYYVEASSCPGTWVPSSKVSLKVIEMPRLLIKTIKQAYCIGEAARLFLGGGLAGNYNISWRRDGLDLPELKGKTEITTLLPGTYQVIAISKERPQCNTVSPPYSLVFYEVPTVHISQKINTSLCSGEEVSLSVSYAGGYINWSTGETTPRITVNNSGLYKVKVTSATGCAAEDSIKIKMLPAPVFHVPDTSVCTYTKSTVVLTAPAGFRRYFWNNIQGSSGYAIREPQSILLTVEDENGCQASQQIVVSSACADVNLANAFTPNGDLANDTWRISGIENDPSAVVRIYNRQGAEVFYSKGYYTPWDGKFRGRALPAGTYYYIVTAKKGKQRFSGPVTIFY</sequence>
<keyword evidence="1" id="KW-0732">Signal</keyword>
<dbReference type="RefSeq" id="WP_078350063.1">
    <property type="nucleotide sequence ID" value="NZ_MBTF01000034.1"/>
</dbReference>
<organism evidence="2 3">
    <name type="scientific">Mucilaginibacter pedocola</name>
    <dbReference type="NCBI Taxonomy" id="1792845"/>
    <lineage>
        <taxon>Bacteria</taxon>
        <taxon>Pseudomonadati</taxon>
        <taxon>Bacteroidota</taxon>
        <taxon>Sphingobacteriia</taxon>
        <taxon>Sphingobacteriales</taxon>
        <taxon>Sphingobacteriaceae</taxon>
        <taxon>Mucilaginibacter</taxon>
    </lineage>
</organism>
<evidence type="ECO:0008006" key="4">
    <source>
        <dbReference type="Google" id="ProtNLM"/>
    </source>
</evidence>
<dbReference type="SUPFAM" id="SSF48726">
    <property type="entry name" value="Immunoglobulin"/>
    <property type="match status" value="1"/>
</dbReference>
<dbReference type="NCBIfam" id="TIGR04131">
    <property type="entry name" value="Bac_Flav_CTERM"/>
    <property type="match status" value="1"/>
</dbReference>
<dbReference type="OrthoDB" id="5726170at2"/>
<dbReference type="InterPro" id="IPR026341">
    <property type="entry name" value="T9SS_type_B"/>
</dbReference>
<feature type="chain" id="PRO_5012323227" description="Ig-like domain-containing protein" evidence="1">
    <location>
        <begin position="20"/>
        <end position="1034"/>
    </location>
</feature>
<reference evidence="2 3" key="1">
    <citation type="submission" date="2016-07" db="EMBL/GenBank/DDBJ databases">
        <title>Genomic analysis of zinc-resistant bacterium Mucilaginibacter pedocola TBZ30.</title>
        <authorList>
            <person name="Huang J."/>
            <person name="Tang J."/>
        </authorList>
    </citation>
    <scope>NUCLEOTIDE SEQUENCE [LARGE SCALE GENOMIC DNA]</scope>
    <source>
        <strain evidence="2 3">TBZ30</strain>
    </source>
</reference>
<evidence type="ECO:0000256" key="1">
    <source>
        <dbReference type="SAM" id="SignalP"/>
    </source>
</evidence>
<dbReference type="Proteomes" id="UP000189739">
    <property type="component" value="Unassembled WGS sequence"/>
</dbReference>
<dbReference type="AlphaFoldDB" id="A0A1S9PBF6"/>
<feature type="signal peptide" evidence="1">
    <location>
        <begin position="1"/>
        <end position="19"/>
    </location>
</feature>